<dbReference type="Proteomes" id="UP000288805">
    <property type="component" value="Unassembled WGS sequence"/>
</dbReference>
<dbReference type="Gene3D" id="2.160.20.10">
    <property type="entry name" value="Single-stranded right-handed beta-helix, Pectin lyase-like"/>
    <property type="match status" value="2"/>
</dbReference>
<evidence type="ECO:0000259" key="4">
    <source>
        <dbReference type="Pfam" id="PF01095"/>
    </source>
</evidence>
<dbReference type="AlphaFoldDB" id="A0A438BNL1"/>
<dbReference type="GO" id="GO:0042545">
    <property type="term" value="P:cell wall modification"/>
    <property type="evidence" value="ECO:0007669"/>
    <property type="project" value="InterPro"/>
</dbReference>
<dbReference type="GO" id="GO:0030599">
    <property type="term" value="F:pectinesterase activity"/>
    <property type="evidence" value="ECO:0007669"/>
    <property type="project" value="InterPro"/>
</dbReference>
<evidence type="ECO:0000313" key="5">
    <source>
        <dbReference type="EMBL" id="RVW12541.1"/>
    </source>
</evidence>
<proteinExistence type="predicted"/>
<sequence>MAADISRLLLQLSAAYPKNLKGRYVIYVKAGIYREYITVTKDQVNVYMYGDGPRKTIVTGTKSYRDGITTYKTATFSAIGKGFVARSMGFVQQPQVLTGTRLLLSASNQICQQSSTAEWTELLDHSKKAKDNQQNTVTAHGKAEKRETTGLVIHNCRIVPEQKLFPDRFKIPSFLGRSMEAVLKDDYNGDDLGRFSSNQPGGMPWAGDFALNTLFYAEYGNRGPGAKHPQQG</sequence>
<dbReference type="InterPro" id="IPR012334">
    <property type="entry name" value="Pectin_lyas_fold"/>
</dbReference>
<evidence type="ECO:0000256" key="1">
    <source>
        <dbReference type="ARBA" id="ARBA00005184"/>
    </source>
</evidence>
<keyword evidence="3" id="KW-0063">Aspartyl esterase</keyword>
<reference evidence="5 6" key="1">
    <citation type="journal article" date="2018" name="PLoS Genet.">
        <title>Population sequencing reveals clonal diversity and ancestral inbreeding in the grapevine cultivar Chardonnay.</title>
        <authorList>
            <person name="Roach M.J."/>
            <person name="Johnson D.L."/>
            <person name="Bohlmann J."/>
            <person name="van Vuuren H.J."/>
            <person name="Jones S.J."/>
            <person name="Pretorius I.S."/>
            <person name="Schmidt S.A."/>
            <person name="Borneman A.R."/>
        </authorList>
    </citation>
    <scope>NUCLEOTIDE SEQUENCE [LARGE SCALE GENOMIC DNA]</scope>
    <source>
        <strain evidence="6">cv. Chardonnay</strain>
        <tissue evidence="5">Leaf</tissue>
    </source>
</reference>
<dbReference type="Pfam" id="PF01095">
    <property type="entry name" value="Pectinesterase"/>
    <property type="match status" value="2"/>
</dbReference>
<dbReference type="GO" id="GO:0045490">
    <property type="term" value="P:pectin catabolic process"/>
    <property type="evidence" value="ECO:0007669"/>
    <property type="project" value="UniProtKB-UniPathway"/>
</dbReference>
<comment type="pathway">
    <text evidence="1">Glycan metabolism; pectin degradation; 2-dehydro-3-deoxy-D-gluconate from pectin: step 1/5.</text>
</comment>
<accession>A0A438BNL1</accession>
<evidence type="ECO:0000256" key="3">
    <source>
        <dbReference type="ARBA" id="ARBA00023085"/>
    </source>
</evidence>
<keyword evidence="2" id="KW-0378">Hydrolase</keyword>
<feature type="domain" description="Pectinesterase catalytic" evidence="4">
    <location>
        <begin position="15"/>
        <end position="92"/>
    </location>
</feature>
<name>A0A438BNL1_VITVI</name>
<comment type="caution">
    <text evidence="5">The sequence shown here is derived from an EMBL/GenBank/DDBJ whole genome shotgun (WGS) entry which is preliminary data.</text>
</comment>
<dbReference type="SUPFAM" id="SSF51126">
    <property type="entry name" value="Pectin lyase-like"/>
    <property type="match status" value="1"/>
</dbReference>
<dbReference type="PANTHER" id="PTHR31707">
    <property type="entry name" value="PECTINESTERASE"/>
    <property type="match status" value="1"/>
</dbReference>
<evidence type="ECO:0000256" key="2">
    <source>
        <dbReference type="ARBA" id="ARBA00022801"/>
    </source>
</evidence>
<organism evidence="5 6">
    <name type="scientific">Vitis vinifera</name>
    <name type="common">Grape</name>
    <dbReference type="NCBI Taxonomy" id="29760"/>
    <lineage>
        <taxon>Eukaryota</taxon>
        <taxon>Viridiplantae</taxon>
        <taxon>Streptophyta</taxon>
        <taxon>Embryophyta</taxon>
        <taxon>Tracheophyta</taxon>
        <taxon>Spermatophyta</taxon>
        <taxon>Magnoliopsida</taxon>
        <taxon>eudicotyledons</taxon>
        <taxon>Gunneridae</taxon>
        <taxon>Pentapetalae</taxon>
        <taxon>rosids</taxon>
        <taxon>Vitales</taxon>
        <taxon>Vitaceae</taxon>
        <taxon>Viteae</taxon>
        <taxon>Vitis</taxon>
    </lineage>
</organism>
<dbReference type="InterPro" id="IPR000070">
    <property type="entry name" value="Pectinesterase_cat"/>
</dbReference>
<feature type="domain" description="Pectinesterase catalytic" evidence="4">
    <location>
        <begin position="126"/>
        <end position="228"/>
    </location>
</feature>
<gene>
    <name evidence="5" type="primary">PME28_2</name>
    <name evidence="5" type="ORF">CK203_082403</name>
</gene>
<dbReference type="EMBL" id="QGNW01002702">
    <property type="protein sequence ID" value="RVW12541.1"/>
    <property type="molecule type" value="Genomic_DNA"/>
</dbReference>
<protein>
    <submittedName>
        <fullName evidence="5">Putative pectinesterase/pectinesterase inhibitor 28</fullName>
    </submittedName>
</protein>
<dbReference type="UniPathway" id="UPA00545">
    <property type="reaction ID" value="UER00823"/>
</dbReference>
<dbReference type="InterPro" id="IPR011050">
    <property type="entry name" value="Pectin_lyase_fold/virulence"/>
</dbReference>
<evidence type="ECO:0000313" key="6">
    <source>
        <dbReference type="Proteomes" id="UP000288805"/>
    </source>
</evidence>